<feature type="transmembrane region" description="Helical" evidence="3">
    <location>
        <begin position="171"/>
        <end position="192"/>
    </location>
</feature>
<keyword evidence="3" id="KW-0472">Membrane</keyword>
<dbReference type="InterPro" id="IPR012683">
    <property type="entry name" value="CHP02302_TM"/>
</dbReference>
<feature type="compositionally biased region" description="Low complexity" evidence="2">
    <location>
        <begin position="1068"/>
        <end position="1083"/>
    </location>
</feature>
<feature type="compositionally biased region" description="Basic and acidic residues" evidence="2">
    <location>
        <begin position="685"/>
        <end position="759"/>
    </location>
</feature>
<feature type="region of interest" description="Disordered" evidence="2">
    <location>
        <begin position="1130"/>
        <end position="1158"/>
    </location>
</feature>
<dbReference type="EMBL" id="BMHT01000002">
    <property type="protein sequence ID" value="GGF02992.1"/>
    <property type="molecule type" value="Genomic_DNA"/>
</dbReference>
<accession>A0ABQ1TVH8</accession>
<organism evidence="4 5">
    <name type="scientific">Hymenobacter cavernae</name>
    <dbReference type="NCBI Taxonomy" id="2044852"/>
    <lineage>
        <taxon>Bacteria</taxon>
        <taxon>Pseudomonadati</taxon>
        <taxon>Bacteroidota</taxon>
        <taxon>Cytophagia</taxon>
        <taxon>Cytophagales</taxon>
        <taxon>Hymenobacteraceae</taxon>
        <taxon>Hymenobacter</taxon>
    </lineage>
</organism>
<evidence type="ECO:0000313" key="5">
    <source>
        <dbReference type="Proteomes" id="UP000632273"/>
    </source>
</evidence>
<keyword evidence="5" id="KW-1185">Reference proteome</keyword>
<feature type="compositionally biased region" description="Low complexity" evidence="2">
    <location>
        <begin position="1013"/>
        <end position="1036"/>
    </location>
</feature>
<dbReference type="Pfam" id="PF13779">
    <property type="entry name" value="DUF4175"/>
    <property type="match status" value="1"/>
</dbReference>
<feature type="coiled-coil region" evidence="1">
    <location>
        <begin position="517"/>
        <end position="596"/>
    </location>
</feature>
<feature type="compositionally biased region" description="Low complexity" evidence="2">
    <location>
        <begin position="840"/>
        <end position="853"/>
    </location>
</feature>
<feature type="compositionally biased region" description="Polar residues" evidence="2">
    <location>
        <begin position="825"/>
        <end position="839"/>
    </location>
</feature>
<evidence type="ECO:0000256" key="2">
    <source>
        <dbReference type="SAM" id="MobiDB-lite"/>
    </source>
</evidence>
<evidence type="ECO:0000256" key="1">
    <source>
        <dbReference type="SAM" id="Coils"/>
    </source>
</evidence>
<dbReference type="PANTHER" id="PTHR23159:SF31">
    <property type="entry name" value="CENTROSOME-ASSOCIATED PROTEIN CEP250 ISOFORM X1"/>
    <property type="match status" value="1"/>
</dbReference>
<keyword evidence="3" id="KW-1133">Transmembrane helix</keyword>
<feature type="compositionally biased region" description="Low complexity" evidence="2">
    <location>
        <begin position="760"/>
        <end position="776"/>
    </location>
</feature>
<feature type="compositionally biased region" description="Basic and acidic residues" evidence="2">
    <location>
        <begin position="1130"/>
        <end position="1145"/>
    </location>
</feature>
<evidence type="ECO:0000256" key="3">
    <source>
        <dbReference type="SAM" id="Phobius"/>
    </source>
</evidence>
<feature type="transmembrane region" description="Helical" evidence="3">
    <location>
        <begin position="74"/>
        <end position="93"/>
    </location>
</feature>
<feature type="compositionally biased region" description="Basic and acidic residues" evidence="2">
    <location>
        <begin position="777"/>
        <end position="796"/>
    </location>
</feature>
<comment type="caution">
    <text evidence="4">The sequence shown here is derived from an EMBL/GenBank/DDBJ whole genome shotgun (WGS) entry which is preliminary data.</text>
</comment>
<protein>
    <submittedName>
        <fullName evidence="4">ATPase</fullName>
    </submittedName>
</protein>
<reference evidence="5" key="1">
    <citation type="journal article" date="2019" name="Int. J. Syst. Evol. Microbiol.">
        <title>The Global Catalogue of Microorganisms (GCM) 10K type strain sequencing project: providing services to taxonomists for standard genome sequencing and annotation.</title>
        <authorList>
            <consortium name="The Broad Institute Genomics Platform"/>
            <consortium name="The Broad Institute Genome Sequencing Center for Infectious Disease"/>
            <person name="Wu L."/>
            <person name="Ma J."/>
        </authorList>
    </citation>
    <scope>NUCLEOTIDE SEQUENCE [LARGE SCALE GENOMIC DNA]</scope>
    <source>
        <strain evidence="5">CGMCC 1.15197</strain>
    </source>
</reference>
<feature type="region of interest" description="Disordered" evidence="2">
    <location>
        <begin position="987"/>
        <end position="1038"/>
    </location>
</feature>
<gene>
    <name evidence="4" type="ORF">GCM10011383_12410</name>
</gene>
<keyword evidence="3" id="KW-0812">Transmembrane</keyword>
<feature type="region of interest" description="Disordered" evidence="2">
    <location>
        <begin position="677"/>
        <end position="865"/>
    </location>
</feature>
<sequence length="1195" mass="136493">MLVEKEPVAATTSQTTTASSALQQVLGQLDAFKRKFYLNLLVRGALVAGGLLLTLFVVFNLLEYFLYLPTWVRGGLLFGFLGLAVYAFVHWIWQPLAALTNLRRLLTDEQAARRVGELFPQVQDKLVNALQLQGQARENALIAASLEQRAAQFTGLEFAEGIKIKDQTKPLWKYVAVPAGVIILLLLVYPALFVQGTERILNYRRAYSPPAPFRFVVANKDLKAFRGEDFKLEVAVQGDALPNEISILYGGRERHLTKESGNRYSYEFKQLQRDTEFQLSAAGFTSDDYNLAVRERPNLRDFAVQVTYPAYIGKPAETIRNTGNLTVPEGSTVRWEFATAATDQLQLLFKSPDETVTATEANDQFQATRRVMRSQEYAVRLQNAASLNRDPILYQLTAIPDQVPEVTVEAFADTTSRNYLALGGSVRDDYGLSRLELHYRITSTQNPNAGYKAKALPLQSGSAQTYAYQWDLRSLNLKPGARLEYFVEVWDNDGVHGPKSARTRSAEFRLPSRADMQKQLNAQSQSVQNQLSRAAQQSKQLERELAKSEDKLKTKRDLSFQDRKQLQDMLNEKQQFEQQLADMKKAFEQMNQQQDQLNPKSQELAEKAQELQKLMESLLDPETKKLYEELQKLLENQKDANQMEMQQLLQKLENKENTLQKELDRALEMFKQLQYEQKQEAATQKLEELAKEQEKLAERTEQTDKNNKSDKNDKSAADKNKDKADDKNKSDKGDMPSDKNDKGNQDKSSQENKDQKNNSKADQQQKQQELKQQQAEKQQEFEEVKKELEDLKKMDQQLDGENGADEMKEQQEQVDQEMQESQEQLSKNQNRKASQSQRNAAQQMQKMAQQMRQQQEEEESDQQQQNIDNLRDILENLLKLSFDQEGLMKQFRQVDQTDPRFVQLGQTQRKLKDDARVVQDSLYALAKKAFQIRSFVTGQVGIMNGHMDAALTQIQQRNLRLATSNQQLAMTSMNNLALMLNDALKDMQQAQRDAQQAQQQGGGKSGKKKKKGSAAGDGQLGKMQQQLNQQIQQLQQSGKTGRALSEELAKLAGQQQMLRDALSQLEKMQQGKQGQQKGMNKDGQGQDGMGGVGDIKKMMEQTETDLVNKRLTEQTIMRQRQIMTRLLEAEKSARERDQDDKREAQAAKNLPPVFPPAFNKYKQAKERQTELLRTVPPALTPYYQREVSEYFQKMK</sequence>
<dbReference type="PANTHER" id="PTHR23159">
    <property type="entry name" value="CENTROSOMAL PROTEIN 2"/>
    <property type="match status" value="1"/>
</dbReference>
<keyword evidence="1" id="KW-0175">Coiled coil</keyword>
<feature type="compositionally biased region" description="Low complexity" evidence="2">
    <location>
        <begin position="987"/>
        <end position="999"/>
    </location>
</feature>
<evidence type="ECO:0000313" key="4">
    <source>
        <dbReference type="EMBL" id="GGF02992.1"/>
    </source>
</evidence>
<name>A0ABQ1TVH8_9BACT</name>
<feature type="transmembrane region" description="Helical" evidence="3">
    <location>
        <begin position="40"/>
        <end position="62"/>
    </location>
</feature>
<feature type="region of interest" description="Disordered" evidence="2">
    <location>
        <begin position="1066"/>
        <end position="1090"/>
    </location>
</feature>
<proteinExistence type="predicted"/>
<dbReference type="Proteomes" id="UP000632273">
    <property type="component" value="Unassembled WGS sequence"/>
</dbReference>